<accession>A0A062TXR6</accession>
<gene>
    <name evidence="1" type="ORF">HY3_13415</name>
</gene>
<comment type="caution">
    <text evidence="1">The sequence shown here is derived from an EMBL/GenBank/DDBJ whole genome shotgun (WGS) entry which is preliminary data.</text>
</comment>
<dbReference type="RefSeq" id="WP_146617181.1">
    <property type="nucleotide sequence ID" value="NZ_AWFA01000022.1"/>
</dbReference>
<reference evidence="1 2" key="1">
    <citation type="submission" date="2013-04" db="EMBL/GenBank/DDBJ databases">
        <title>Hyphomonas sp. T24B3 Genome Sequencing.</title>
        <authorList>
            <person name="Lai Q."/>
            <person name="Shao Z."/>
        </authorList>
    </citation>
    <scope>NUCLEOTIDE SEQUENCE [LARGE SCALE GENOMIC DNA]</scope>
    <source>
        <strain evidence="1 2">T24B3</strain>
    </source>
</reference>
<dbReference type="STRING" id="1280941.HY2_13350"/>
<organism evidence="1 2">
    <name type="scientific">Hyphomonas pacifica</name>
    <dbReference type="NCBI Taxonomy" id="1280941"/>
    <lineage>
        <taxon>Bacteria</taxon>
        <taxon>Pseudomonadati</taxon>
        <taxon>Pseudomonadota</taxon>
        <taxon>Alphaproteobacteria</taxon>
        <taxon>Hyphomonadales</taxon>
        <taxon>Hyphomonadaceae</taxon>
        <taxon>Hyphomonas</taxon>
    </lineage>
</organism>
<proteinExistence type="predicted"/>
<keyword evidence="2" id="KW-1185">Reference proteome</keyword>
<protein>
    <submittedName>
        <fullName evidence="1">Uncharacterized protein</fullName>
    </submittedName>
</protein>
<sequence>MRKFLILLAIVAILVLGALWWLGGKAEKGKPAPGEVRIEVENVL</sequence>
<dbReference type="EMBL" id="AWFB01000022">
    <property type="protein sequence ID" value="RAN33339.1"/>
    <property type="molecule type" value="Genomic_DNA"/>
</dbReference>
<accession>A0A328K1P1</accession>
<dbReference type="Proteomes" id="UP000249123">
    <property type="component" value="Unassembled WGS sequence"/>
</dbReference>
<dbReference type="AlphaFoldDB" id="A0A062TXR6"/>
<evidence type="ECO:0000313" key="1">
    <source>
        <dbReference type="EMBL" id="RAN33339.1"/>
    </source>
</evidence>
<name>A0A062TXR6_9PROT</name>
<evidence type="ECO:0000313" key="2">
    <source>
        <dbReference type="Proteomes" id="UP000249123"/>
    </source>
</evidence>